<name>M5U7J0_9BACT</name>
<dbReference type="PATRIC" id="fig|1263870.3.peg.1431"/>
<comment type="caution">
    <text evidence="1">The sequence shown here is derived from an EMBL/GenBank/DDBJ whole genome shotgun (WGS) entry which is preliminary data.</text>
</comment>
<reference evidence="1 2" key="1">
    <citation type="journal article" date="2013" name="Mar. Genomics">
        <title>Expression of sulfatases in Rhodopirellula baltica and the diversity of sulfatases in the genus Rhodopirellula.</title>
        <authorList>
            <person name="Wegner C.E."/>
            <person name="Richter-Heitmann T."/>
            <person name="Klindworth A."/>
            <person name="Klockow C."/>
            <person name="Richter M."/>
            <person name="Achstetter T."/>
            <person name="Glockner F.O."/>
            <person name="Harder J."/>
        </authorList>
    </citation>
    <scope>NUCLEOTIDE SEQUENCE [LARGE SCALE GENOMIC DNA]</scope>
    <source>
        <strain evidence="1 2">SM41</strain>
    </source>
</reference>
<gene>
    <name evidence="1" type="ORF">RSSM_01330</name>
</gene>
<sequence>MSATPVQFITMNKIGLFLNGEGRKVFWKQIRGTNQNSFKGK</sequence>
<keyword evidence="2" id="KW-1185">Reference proteome</keyword>
<evidence type="ECO:0000313" key="1">
    <source>
        <dbReference type="EMBL" id="EMI57224.1"/>
    </source>
</evidence>
<dbReference type="AlphaFoldDB" id="M5U7J0"/>
<protein>
    <submittedName>
        <fullName evidence="1">Uncharacterized protein</fullName>
    </submittedName>
</protein>
<organism evidence="1 2">
    <name type="scientific">Rhodopirellula sallentina SM41</name>
    <dbReference type="NCBI Taxonomy" id="1263870"/>
    <lineage>
        <taxon>Bacteria</taxon>
        <taxon>Pseudomonadati</taxon>
        <taxon>Planctomycetota</taxon>
        <taxon>Planctomycetia</taxon>
        <taxon>Pirellulales</taxon>
        <taxon>Pirellulaceae</taxon>
        <taxon>Rhodopirellula</taxon>
    </lineage>
</organism>
<evidence type="ECO:0000313" key="2">
    <source>
        <dbReference type="Proteomes" id="UP000011885"/>
    </source>
</evidence>
<dbReference type="EMBL" id="ANOH01000103">
    <property type="protein sequence ID" value="EMI57224.1"/>
    <property type="molecule type" value="Genomic_DNA"/>
</dbReference>
<proteinExistence type="predicted"/>
<accession>M5U7J0</accession>
<dbReference type="Proteomes" id="UP000011885">
    <property type="component" value="Unassembled WGS sequence"/>
</dbReference>